<dbReference type="Proteomes" id="UP000324767">
    <property type="component" value="Unassembled WGS sequence"/>
</dbReference>
<reference evidence="1 2" key="1">
    <citation type="submission" date="2019-09" db="EMBL/GenBank/DDBJ databases">
        <title>The hologenome of the rock-dwelling lichen Lasallia pustulata.</title>
        <authorList>
            <person name="Greshake Tzovaras B."/>
            <person name="Segers F."/>
            <person name="Bicker A."/>
            <person name="Dal Grande F."/>
            <person name="Otte J."/>
            <person name="Hankeln T."/>
            <person name="Schmitt I."/>
            <person name="Ebersberger I."/>
        </authorList>
    </citation>
    <scope>NUCLEOTIDE SEQUENCE [LARGE SCALE GENOMIC DNA]</scope>
    <source>
        <strain evidence="1">A1-1</strain>
    </source>
</reference>
<comment type="caution">
    <text evidence="1">The sequence shown here is derived from an EMBL/GenBank/DDBJ whole genome shotgun (WGS) entry which is preliminary data.</text>
</comment>
<dbReference type="OrthoDB" id="5296888at2759"/>
<evidence type="ECO:0000313" key="1">
    <source>
        <dbReference type="EMBL" id="KAA6410361.1"/>
    </source>
</evidence>
<organism evidence="1 2">
    <name type="scientific">Lasallia pustulata</name>
    <dbReference type="NCBI Taxonomy" id="136370"/>
    <lineage>
        <taxon>Eukaryota</taxon>
        <taxon>Fungi</taxon>
        <taxon>Dikarya</taxon>
        <taxon>Ascomycota</taxon>
        <taxon>Pezizomycotina</taxon>
        <taxon>Lecanoromycetes</taxon>
        <taxon>OSLEUM clade</taxon>
        <taxon>Umbilicariomycetidae</taxon>
        <taxon>Umbilicariales</taxon>
        <taxon>Umbilicariaceae</taxon>
        <taxon>Lasallia</taxon>
    </lineage>
</organism>
<protein>
    <submittedName>
        <fullName evidence="1">Uncharacterized protein</fullName>
    </submittedName>
</protein>
<name>A0A5M8PLK4_9LECA</name>
<accession>A0A5M8PLK4</accession>
<proteinExistence type="predicted"/>
<sequence>MFIYDYVYCNFNSFTSEFCPQTRRLTNLETGTKLPSRTSWIFWVYQQRLLGTPFPHPPSLDDLYSLVRTCRTFYRTCANTKAKSALVFIGDWAVKSDQNTRDLFKYAQGGHDGLFDQAVEITRLSLEDVRRIYKSKRDIINPLSSKLALEARRTLQTGLKTRKLVERTLYNYVIYCELFHHNIDKALEPYLPIEPLGQDVRQYWTAYGMPDAINEGSKSKDFQQLEFVMLYQSNGWASYTKVSQLCGIYGRECNSDDDTLSPQENLFVDVVGH</sequence>
<gene>
    <name evidence="1" type="ORF">FRX48_05782</name>
</gene>
<evidence type="ECO:0000313" key="2">
    <source>
        <dbReference type="Proteomes" id="UP000324767"/>
    </source>
</evidence>
<dbReference type="EMBL" id="VXIT01000009">
    <property type="protein sequence ID" value="KAA6410361.1"/>
    <property type="molecule type" value="Genomic_DNA"/>
</dbReference>
<dbReference type="AlphaFoldDB" id="A0A5M8PLK4"/>